<dbReference type="EMBL" id="NFZW01000007">
    <property type="protein sequence ID" value="RFA37438.1"/>
    <property type="molecule type" value="Genomic_DNA"/>
</dbReference>
<accession>A0A3E0WXB0</accession>
<dbReference type="AlphaFoldDB" id="A0A3E0WXB0"/>
<dbReference type="RefSeq" id="WP_116301774.1">
    <property type="nucleotide sequence ID" value="NZ_NFZW01000007.1"/>
</dbReference>
<evidence type="ECO:0000313" key="2">
    <source>
        <dbReference type="Proteomes" id="UP000256763"/>
    </source>
</evidence>
<comment type="caution">
    <text evidence="1">The sequence shown here is derived from an EMBL/GenBank/DDBJ whole genome shotgun (WGS) entry which is preliminary data.</text>
</comment>
<proteinExistence type="predicted"/>
<protein>
    <submittedName>
        <fullName evidence="1">Uncharacterized protein</fullName>
    </submittedName>
</protein>
<gene>
    <name evidence="1" type="ORF">CAL65_09125</name>
</gene>
<name>A0A3E0WXB0_9GAMM</name>
<evidence type="ECO:0000313" key="1">
    <source>
        <dbReference type="EMBL" id="RFA37438.1"/>
    </source>
</evidence>
<sequence>MKQPSPPAAFIPQRDTLLTAPAFVQGLRARASPIWGSRIPRFEETGGRSPALLAHFMVY</sequence>
<reference evidence="2" key="1">
    <citation type="submission" date="2017-05" db="EMBL/GenBank/DDBJ databases">
        <authorList>
            <person name="Sharma S."/>
            <person name="Sidhu C."/>
            <person name="Pinnaka A.K."/>
        </authorList>
    </citation>
    <scope>NUCLEOTIDE SEQUENCE [LARGE SCALE GENOMIC DNA]</scope>
    <source>
        <strain evidence="2">AK93</strain>
    </source>
</reference>
<organism evidence="1 2">
    <name type="scientific">Alkalilimnicola ehrlichii</name>
    <dbReference type="NCBI Taxonomy" id="351052"/>
    <lineage>
        <taxon>Bacteria</taxon>
        <taxon>Pseudomonadati</taxon>
        <taxon>Pseudomonadota</taxon>
        <taxon>Gammaproteobacteria</taxon>
        <taxon>Chromatiales</taxon>
        <taxon>Ectothiorhodospiraceae</taxon>
        <taxon>Alkalilimnicola</taxon>
    </lineage>
</organism>
<keyword evidence="2" id="KW-1185">Reference proteome</keyword>
<dbReference type="Proteomes" id="UP000256763">
    <property type="component" value="Unassembled WGS sequence"/>
</dbReference>